<feature type="region of interest" description="Disordered" evidence="1">
    <location>
        <begin position="1"/>
        <end position="26"/>
    </location>
</feature>
<dbReference type="Proteomes" id="UP001055172">
    <property type="component" value="Unassembled WGS sequence"/>
</dbReference>
<evidence type="ECO:0000313" key="3">
    <source>
        <dbReference type="Proteomes" id="UP001055172"/>
    </source>
</evidence>
<gene>
    <name evidence="2" type="ORF">ColLi_10919</name>
</gene>
<evidence type="ECO:0000313" key="2">
    <source>
        <dbReference type="EMBL" id="GJC88081.1"/>
    </source>
</evidence>
<keyword evidence="3" id="KW-1185">Reference proteome</keyword>
<dbReference type="AlphaFoldDB" id="A0AA37GVJ3"/>
<dbReference type="EMBL" id="BPPX01000030">
    <property type="protein sequence ID" value="GJC88081.1"/>
    <property type="molecule type" value="Genomic_DNA"/>
</dbReference>
<comment type="caution">
    <text evidence="2">The sequence shown here is derived from an EMBL/GenBank/DDBJ whole genome shotgun (WGS) entry which is preliminary data.</text>
</comment>
<sequence length="237" mass="25858">MPPAPYDNEHVSAAARPRPANHKNPWEKLISDGQTKPQGTHLHWKATSLLETADGVVGCITADNSDQPLPARVPYQRSELVCLLALLCRELCRRPPSTQVYSTVITFTNTTARVAQARIDVPKHANVRAPPIIYVSTHLEVPLRRTTVKGASGAAAAYTSWLAIVSWLTFTGPSPALEVSKHRSGHTAGHRSLASTTSERLFSDHSLDVTEDEDTNEGDADSDLSRESNIVDLRPVE</sequence>
<proteinExistence type="predicted"/>
<name>A0AA37GVJ3_9PEZI</name>
<reference evidence="2 3" key="1">
    <citation type="submission" date="2021-07" db="EMBL/GenBank/DDBJ databases">
        <title>Genome data of Colletotrichum spaethianum.</title>
        <authorList>
            <person name="Utami Y.D."/>
            <person name="Hiruma K."/>
        </authorList>
    </citation>
    <scope>NUCLEOTIDE SEQUENCE [LARGE SCALE GENOMIC DNA]</scope>
    <source>
        <strain evidence="2 3">MAFF 242679</strain>
    </source>
</reference>
<feature type="region of interest" description="Disordered" evidence="1">
    <location>
        <begin position="178"/>
        <end position="237"/>
    </location>
</feature>
<accession>A0AA37GVJ3</accession>
<organism evidence="2 3">
    <name type="scientific">Colletotrichum liriopes</name>
    <dbReference type="NCBI Taxonomy" id="708192"/>
    <lineage>
        <taxon>Eukaryota</taxon>
        <taxon>Fungi</taxon>
        <taxon>Dikarya</taxon>
        <taxon>Ascomycota</taxon>
        <taxon>Pezizomycotina</taxon>
        <taxon>Sordariomycetes</taxon>
        <taxon>Hypocreomycetidae</taxon>
        <taxon>Glomerellales</taxon>
        <taxon>Glomerellaceae</taxon>
        <taxon>Colletotrichum</taxon>
        <taxon>Colletotrichum spaethianum species complex</taxon>
    </lineage>
</organism>
<feature type="compositionally biased region" description="Acidic residues" evidence="1">
    <location>
        <begin position="209"/>
        <end position="222"/>
    </location>
</feature>
<evidence type="ECO:0000256" key="1">
    <source>
        <dbReference type="SAM" id="MobiDB-lite"/>
    </source>
</evidence>
<protein>
    <submittedName>
        <fullName evidence="2">Uncharacterized protein</fullName>
    </submittedName>
</protein>